<feature type="transmembrane region" description="Helical" evidence="8">
    <location>
        <begin position="95"/>
        <end position="112"/>
    </location>
</feature>
<feature type="transmembrane region" description="Helical" evidence="8">
    <location>
        <begin position="233"/>
        <end position="251"/>
    </location>
</feature>
<feature type="transmembrane region" description="Helical" evidence="8">
    <location>
        <begin position="393"/>
        <end position="413"/>
    </location>
</feature>
<dbReference type="InterPro" id="IPR052175">
    <property type="entry name" value="ComplexI-like_HydComp"/>
</dbReference>
<feature type="transmembrane region" description="Helical" evidence="8">
    <location>
        <begin position="302"/>
        <end position="323"/>
    </location>
</feature>
<evidence type="ECO:0000256" key="4">
    <source>
        <dbReference type="ARBA" id="ARBA00022989"/>
    </source>
</evidence>
<dbReference type="InterPro" id="IPR001750">
    <property type="entry name" value="ND/Mrp_TM"/>
</dbReference>
<dbReference type="GO" id="GO:0008137">
    <property type="term" value="F:NADH dehydrogenase (ubiquinone) activity"/>
    <property type="evidence" value="ECO:0007669"/>
    <property type="project" value="InterPro"/>
</dbReference>
<evidence type="ECO:0000256" key="6">
    <source>
        <dbReference type="ARBA" id="ARBA00023136"/>
    </source>
</evidence>
<dbReference type="GO" id="GO:0016491">
    <property type="term" value="F:oxidoreductase activity"/>
    <property type="evidence" value="ECO:0007669"/>
    <property type="project" value="UniProtKB-KW"/>
</dbReference>
<dbReference type="GO" id="GO:0005886">
    <property type="term" value="C:plasma membrane"/>
    <property type="evidence" value="ECO:0007669"/>
    <property type="project" value="UniProtKB-SubCell"/>
</dbReference>
<evidence type="ECO:0000259" key="9">
    <source>
        <dbReference type="Pfam" id="PF00361"/>
    </source>
</evidence>
<evidence type="ECO:0000256" key="1">
    <source>
        <dbReference type="ARBA" id="ARBA00004651"/>
    </source>
</evidence>
<dbReference type="EMBL" id="AP018042">
    <property type="protein sequence ID" value="BAX82497.1"/>
    <property type="molecule type" value="Genomic_DNA"/>
</dbReference>
<reference evidence="10 11" key="1">
    <citation type="journal article" date="2018" name="Mar. Genomics">
        <title>Complete genome sequence of Marinifilaceae bacterium strain SPP2, isolated from the Antarctic marine sediment.</title>
        <authorList>
            <person name="Watanabe M."/>
            <person name="Kojima H."/>
            <person name="Fukui M."/>
        </authorList>
    </citation>
    <scope>NUCLEOTIDE SEQUENCE [LARGE SCALE GENOMIC DNA]</scope>
    <source>
        <strain evidence="10 11">SPP2</strain>
    </source>
</reference>
<reference evidence="11" key="2">
    <citation type="journal article" date="2020" name="Antonie Van Leeuwenhoek">
        <title>Labilibaculum antarcticum sp. nov., a novel facultative anaerobic, psychrotorelant bacterium isolated from marine sediment of Antarctica.</title>
        <authorList>
            <person name="Watanabe M."/>
            <person name="Kojima H."/>
            <person name="Fukui M."/>
        </authorList>
    </citation>
    <scope>NUCLEOTIDE SEQUENCE [LARGE SCALE GENOMIC DNA]</scope>
    <source>
        <strain evidence="11">SPP2</strain>
    </source>
</reference>
<keyword evidence="4 8" id="KW-1133">Transmembrane helix</keyword>
<evidence type="ECO:0000256" key="3">
    <source>
        <dbReference type="ARBA" id="ARBA00022692"/>
    </source>
</evidence>
<evidence type="ECO:0000313" key="11">
    <source>
        <dbReference type="Proteomes" id="UP000218267"/>
    </source>
</evidence>
<dbReference type="RefSeq" id="WP_096432861.1">
    <property type="nucleotide sequence ID" value="NZ_AP018042.1"/>
</dbReference>
<evidence type="ECO:0000256" key="5">
    <source>
        <dbReference type="ARBA" id="ARBA00023002"/>
    </source>
</evidence>
<keyword evidence="11" id="KW-1185">Reference proteome</keyword>
<dbReference type="Pfam" id="PF00361">
    <property type="entry name" value="Proton_antipo_M"/>
    <property type="match status" value="1"/>
</dbReference>
<proteinExistence type="predicted"/>
<keyword evidence="3 7" id="KW-0812">Transmembrane</keyword>
<dbReference type="PANTHER" id="PTHR42682">
    <property type="entry name" value="HYDROGENASE-4 COMPONENT F"/>
    <property type="match status" value="1"/>
</dbReference>
<name>A0A1Y1CPZ6_9BACT</name>
<feature type="transmembrane region" description="Helical" evidence="8">
    <location>
        <begin position="361"/>
        <end position="381"/>
    </location>
</feature>
<dbReference type="AlphaFoldDB" id="A0A1Y1CPZ6"/>
<dbReference type="PANTHER" id="PTHR42682:SF5">
    <property type="entry name" value="HYDROGENASE-4 COMPONENT F"/>
    <property type="match status" value="1"/>
</dbReference>
<feature type="transmembrane region" description="Helical" evidence="8">
    <location>
        <begin position="149"/>
        <end position="170"/>
    </location>
</feature>
<gene>
    <name evidence="10" type="ORF">ALGA_4206</name>
</gene>
<feature type="transmembrane region" description="Helical" evidence="8">
    <location>
        <begin position="119"/>
        <end position="137"/>
    </location>
</feature>
<dbReference type="OrthoDB" id="9807568at2"/>
<dbReference type="KEGG" id="mbas:ALGA_4206"/>
<feature type="transmembrane region" description="Helical" evidence="8">
    <location>
        <begin position="59"/>
        <end position="83"/>
    </location>
</feature>
<dbReference type="PRINTS" id="PR01437">
    <property type="entry name" value="NUOXDRDTASE4"/>
</dbReference>
<evidence type="ECO:0000256" key="2">
    <source>
        <dbReference type="ARBA" id="ARBA00022475"/>
    </source>
</evidence>
<dbReference type="GO" id="GO:0042773">
    <property type="term" value="P:ATP synthesis coupled electron transport"/>
    <property type="evidence" value="ECO:0007669"/>
    <property type="project" value="InterPro"/>
</dbReference>
<evidence type="ECO:0000256" key="8">
    <source>
        <dbReference type="SAM" id="Phobius"/>
    </source>
</evidence>
<keyword evidence="6 8" id="KW-0472">Membrane</keyword>
<organism evidence="10 11">
    <name type="scientific">Labilibaculum antarcticum</name>
    <dbReference type="NCBI Taxonomy" id="1717717"/>
    <lineage>
        <taxon>Bacteria</taxon>
        <taxon>Pseudomonadati</taxon>
        <taxon>Bacteroidota</taxon>
        <taxon>Bacteroidia</taxon>
        <taxon>Marinilabiliales</taxon>
        <taxon>Marinifilaceae</taxon>
        <taxon>Labilibaculum</taxon>
    </lineage>
</organism>
<feature type="transmembrane region" description="Helical" evidence="8">
    <location>
        <begin position="191"/>
        <end position="213"/>
    </location>
</feature>
<feature type="transmembrane region" description="Helical" evidence="8">
    <location>
        <begin position="263"/>
        <end position="282"/>
    </location>
</feature>
<accession>A0A1Y1CPZ6</accession>
<evidence type="ECO:0000313" key="10">
    <source>
        <dbReference type="EMBL" id="BAX82497.1"/>
    </source>
</evidence>
<feature type="domain" description="NADH:quinone oxidoreductase/Mrp antiporter transmembrane" evidence="9">
    <location>
        <begin position="113"/>
        <end position="404"/>
    </location>
</feature>
<comment type="subcellular location">
    <subcellularLocation>
        <location evidence="1">Cell membrane</location>
        <topology evidence="1">Multi-pass membrane protein</topology>
    </subcellularLocation>
    <subcellularLocation>
        <location evidence="7">Membrane</location>
        <topology evidence="7">Multi-pass membrane protein</topology>
    </subcellularLocation>
</comment>
<evidence type="ECO:0000256" key="7">
    <source>
        <dbReference type="RuleBase" id="RU000320"/>
    </source>
</evidence>
<dbReference type="InterPro" id="IPR003918">
    <property type="entry name" value="NADH_UbQ_OxRdtase"/>
</dbReference>
<sequence length="474" mass="53389">MIAIFLLGTLLICSLLFFNKNTIVNYTLVIIYAILLWALGFYEYNHINIVEFVYFKPDAIGVLLLFALCIVSIPTLYHCYLYIATHDETPHSRGLFFASMIMLLSACSMAYLSNHIAVTWIFVELTTLSASALIYHHRNIRALEGVWKYVFICALSISFIYIGILFLSLAMKQAGIEDMSFDSIMEHYDMLNLFWLKLSFLFIFTGFTAKIGLVPMYTAGIDAKDKAPAPAGAMFSSVLMNMGFIGIYRIYGIVSHTQIQHWASVIIIISAVLSIFVATVYMTHIKNIKRMFAYSSIEHMGIVMLGLAVGGIGVYAAILHIILHTFVKPSLFFQFNQIYRVFQSKSINDVGHYFKYNKTGAIVILLGFISATAMPPSGLFISEFLVFQSLFEAHQILILILVLILLTMIIWGFGSNIFKLLFTPPLSIDESKIPRINPLDSVSQYILLALSVYLAYNPPAEFVNLIQEAVTLIQ</sequence>
<keyword evidence="5" id="KW-0560">Oxidoreductase</keyword>
<keyword evidence="2" id="KW-1003">Cell membrane</keyword>
<protein>
    <recommendedName>
        <fullName evidence="9">NADH:quinone oxidoreductase/Mrp antiporter transmembrane domain-containing protein</fullName>
    </recommendedName>
</protein>
<dbReference type="Proteomes" id="UP000218267">
    <property type="component" value="Chromosome"/>
</dbReference>
<feature type="transmembrane region" description="Helical" evidence="8">
    <location>
        <begin position="28"/>
        <end position="47"/>
    </location>
</feature>